<dbReference type="EMBL" id="BART01006863">
    <property type="protein sequence ID" value="GAG70858.1"/>
    <property type="molecule type" value="Genomic_DNA"/>
</dbReference>
<gene>
    <name evidence="2" type="ORF">S01H4_15659</name>
</gene>
<evidence type="ECO:0000313" key="2">
    <source>
        <dbReference type="EMBL" id="GAG70858.1"/>
    </source>
</evidence>
<dbReference type="AlphaFoldDB" id="X1ADW2"/>
<reference evidence="2" key="1">
    <citation type="journal article" date="2014" name="Front. Microbiol.">
        <title>High frequency of phylogenetically diverse reductive dehalogenase-homologous genes in deep subseafloor sedimentary metagenomes.</title>
        <authorList>
            <person name="Kawai M."/>
            <person name="Futagami T."/>
            <person name="Toyoda A."/>
            <person name="Takaki Y."/>
            <person name="Nishi S."/>
            <person name="Hori S."/>
            <person name="Arai W."/>
            <person name="Tsubouchi T."/>
            <person name="Morono Y."/>
            <person name="Uchiyama I."/>
            <person name="Ito T."/>
            <person name="Fujiyama A."/>
            <person name="Inagaki F."/>
            <person name="Takami H."/>
        </authorList>
    </citation>
    <scope>NUCLEOTIDE SEQUENCE</scope>
    <source>
        <strain evidence="2">Expedition CK06-06</strain>
    </source>
</reference>
<name>X1ADW2_9ZZZZ</name>
<accession>X1ADW2</accession>
<comment type="caution">
    <text evidence="2">The sequence shown here is derived from an EMBL/GenBank/DDBJ whole genome shotgun (WGS) entry which is preliminary data.</text>
</comment>
<protein>
    <submittedName>
        <fullName evidence="2">Uncharacterized protein</fullName>
    </submittedName>
</protein>
<organism evidence="2">
    <name type="scientific">marine sediment metagenome</name>
    <dbReference type="NCBI Taxonomy" id="412755"/>
    <lineage>
        <taxon>unclassified sequences</taxon>
        <taxon>metagenomes</taxon>
        <taxon>ecological metagenomes</taxon>
    </lineage>
</organism>
<keyword evidence="1" id="KW-0175">Coiled coil</keyword>
<proteinExistence type="predicted"/>
<feature type="coiled-coil region" evidence="1">
    <location>
        <begin position="79"/>
        <end position="106"/>
    </location>
</feature>
<evidence type="ECO:0000256" key="1">
    <source>
        <dbReference type="SAM" id="Coils"/>
    </source>
</evidence>
<sequence length="175" mass="20410">MKELRLGIGLPVINQDIQWFTGEDYHRLNIKLTTLIVAYGLLEQLKVETETREMIQEAIDILYENRKYDITTEFSTTLEINLKRYMKKKETELKEAEDKRKYETASYSFAIRSRSVSLYKEGETTNLSETPTSSINSNMLFSRTPEQTHHLPSSNKDDEDLIKTVFSRRAVDCKA</sequence>